<dbReference type="GO" id="GO:0016491">
    <property type="term" value="F:oxidoreductase activity"/>
    <property type="evidence" value="ECO:0007669"/>
    <property type="project" value="TreeGrafter"/>
</dbReference>
<organism evidence="1">
    <name type="scientific">marine sediment metagenome</name>
    <dbReference type="NCBI Taxonomy" id="412755"/>
    <lineage>
        <taxon>unclassified sequences</taxon>
        <taxon>metagenomes</taxon>
        <taxon>ecological metagenomes</taxon>
    </lineage>
</organism>
<dbReference type="PANTHER" id="PTHR12697">
    <property type="entry name" value="PBS LYASE HEAT-LIKE PROTEIN"/>
    <property type="match status" value="1"/>
</dbReference>
<dbReference type="SUPFAM" id="SSF48371">
    <property type="entry name" value="ARM repeat"/>
    <property type="match status" value="1"/>
</dbReference>
<dbReference type="InterPro" id="IPR011989">
    <property type="entry name" value="ARM-like"/>
</dbReference>
<dbReference type="PANTHER" id="PTHR12697:SF5">
    <property type="entry name" value="DEOXYHYPUSINE HYDROXYLASE"/>
    <property type="match status" value="1"/>
</dbReference>
<evidence type="ECO:0008006" key="2">
    <source>
        <dbReference type="Google" id="ProtNLM"/>
    </source>
</evidence>
<protein>
    <recommendedName>
        <fullName evidence="2">HEAT repeat domain-containing protein</fullName>
    </recommendedName>
</protein>
<dbReference type="EMBL" id="LAZR01018487">
    <property type="protein sequence ID" value="KKL96223.1"/>
    <property type="molecule type" value="Genomic_DNA"/>
</dbReference>
<dbReference type="InterPro" id="IPR016024">
    <property type="entry name" value="ARM-type_fold"/>
</dbReference>
<sequence>MTFRWSNNIIRIWKPSFDQISAGLRARVRGSINGVHDMKKPMILVILFSILGFSITWSQENGGQNILDQDNTREQDYIKLLYEGSQEDMLAAVAGLSELGSKGDNVIEALVFGLQQGTLHVKREYGKVTNDFSDVRAASAKLLGEIGDPRALPGLYIALRYDHDPHVKNSAAHAIGILGRNESIEHLARTIKAADTSGADDKLIISCIEAIGEIGGPDGFRTLVEILRGDYRQIVKMAARVMLKKIPW</sequence>
<dbReference type="AlphaFoldDB" id="A0A0F9GBW5"/>
<accession>A0A0F9GBW5</accession>
<evidence type="ECO:0000313" key="1">
    <source>
        <dbReference type="EMBL" id="KKL96223.1"/>
    </source>
</evidence>
<dbReference type="Gene3D" id="1.25.10.10">
    <property type="entry name" value="Leucine-rich Repeat Variant"/>
    <property type="match status" value="1"/>
</dbReference>
<comment type="caution">
    <text evidence="1">The sequence shown here is derived from an EMBL/GenBank/DDBJ whole genome shotgun (WGS) entry which is preliminary data.</text>
</comment>
<gene>
    <name evidence="1" type="ORF">LCGC14_1846640</name>
</gene>
<name>A0A0F9GBW5_9ZZZZ</name>
<proteinExistence type="predicted"/>
<reference evidence="1" key="1">
    <citation type="journal article" date="2015" name="Nature">
        <title>Complex archaea that bridge the gap between prokaryotes and eukaryotes.</title>
        <authorList>
            <person name="Spang A."/>
            <person name="Saw J.H."/>
            <person name="Jorgensen S.L."/>
            <person name="Zaremba-Niedzwiedzka K."/>
            <person name="Martijn J."/>
            <person name="Lind A.E."/>
            <person name="van Eijk R."/>
            <person name="Schleper C."/>
            <person name="Guy L."/>
            <person name="Ettema T.J."/>
        </authorList>
    </citation>
    <scope>NUCLEOTIDE SEQUENCE</scope>
</reference>
<dbReference type="Pfam" id="PF13646">
    <property type="entry name" value="HEAT_2"/>
    <property type="match status" value="1"/>
</dbReference>